<evidence type="ECO:0000256" key="1">
    <source>
        <dbReference type="SAM" id="MobiDB-lite"/>
    </source>
</evidence>
<evidence type="ECO:0000313" key="2">
    <source>
        <dbReference type="EnsemblMetazoa" id="G13519.8:cds"/>
    </source>
</evidence>
<dbReference type="SUPFAM" id="SSF52047">
    <property type="entry name" value="RNI-like"/>
    <property type="match status" value="1"/>
</dbReference>
<protein>
    <recommendedName>
        <fullName evidence="4">Mitochondrial ATP synthase regulatory component factor B</fullName>
    </recommendedName>
</protein>
<feature type="region of interest" description="Disordered" evidence="1">
    <location>
        <begin position="258"/>
        <end position="287"/>
    </location>
</feature>
<dbReference type="Gene3D" id="3.80.10.10">
    <property type="entry name" value="Ribonuclease Inhibitor"/>
    <property type="match status" value="1"/>
</dbReference>
<dbReference type="InterPro" id="IPR032675">
    <property type="entry name" value="LRR_dom_sf"/>
</dbReference>
<dbReference type="AlphaFoldDB" id="A0A8W8IC80"/>
<feature type="compositionally biased region" description="Polar residues" evidence="1">
    <location>
        <begin position="269"/>
        <end position="287"/>
    </location>
</feature>
<dbReference type="EnsemblMetazoa" id="G13519.8">
    <property type="protein sequence ID" value="G13519.8:cds"/>
    <property type="gene ID" value="G13519"/>
</dbReference>
<evidence type="ECO:0000313" key="3">
    <source>
        <dbReference type="Proteomes" id="UP000005408"/>
    </source>
</evidence>
<keyword evidence="3" id="KW-1185">Reference proteome</keyword>
<sequence>MSCFKSLRPANRIWSRLFLCQTRGYVERDPRAIKMGDLMFEPEYNRHMPDDGKTPFVNLNKMLNVVEADFDKESLKQFMQRKIDVNDIAEQRVDAKTKEKIGKDLAAAYVVVKSGGRIQFAGMDRWIEKKGSHIPLPNHNIPNLKLQVADLTGSSIRYEGLAFLEGTSIKMLILRDCQYIDDFCLSRLYKISNTLEFLDISGCTLVTDNGLAALCKLRNLKGLRINDLPNAGNKALIAAYLLDENPELNVLGVDLPLDHDKEMPETSPEESGQYSDSSTNSSNKPPT</sequence>
<dbReference type="Proteomes" id="UP000005408">
    <property type="component" value="Unassembled WGS sequence"/>
</dbReference>
<dbReference type="OMA" id="VWCLDRI"/>
<name>A0A8W8IC80_MAGGI</name>
<proteinExistence type="predicted"/>
<reference evidence="2" key="1">
    <citation type="submission" date="2022-08" db="UniProtKB">
        <authorList>
            <consortium name="EnsemblMetazoa"/>
        </authorList>
    </citation>
    <scope>IDENTIFICATION</scope>
    <source>
        <strain evidence="2">05x7-T-G4-1.051#20</strain>
    </source>
</reference>
<organism evidence="2 3">
    <name type="scientific">Magallana gigas</name>
    <name type="common">Pacific oyster</name>
    <name type="synonym">Crassostrea gigas</name>
    <dbReference type="NCBI Taxonomy" id="29159"/>
    <lineage>
        <taxon>Eukaryota</taxon>
        <taxon>Metazoa</taxon>
        <taxon>Spiralia</taxon>
        <taxon>Lophotrochozoa</taxon>
        <taxon>Mollusca</taxon>
        <taxon>Bivalvia</taxon>
        <taxon>Autobranchia</taxon>
        <taxon>Pteriomorphia</taxon>
        <taxon>Ostreida</taxon>
        <taxon>Ostreoidea</taxon>
        <taxon>Ostreidae</taxon>
        <taxon>Magallana</taxon>
    </lineage>
</organism>
<accession>A0A8W8IC80</accession>
<evidence type="ECO:0008006" key="4">
    <source>
        <dbReference type="Google" id="ProtNLM"/>
    </source>
</evidence>